<keyword evidence="2" id="KW-1185">Reference proteome</keyword>
<gene>
    <name evidence="1" type="ORF">NUW54_g12987</name>
</gene>
<reference evidence="1" key="1">
    <citation type="submission" date="2022-08" db="EMBL/GenBank/DDBJ databases">
        <title>Genome Sequence of Pycnoporus sanguineus.</title>
        <authorList>
            <person name="Buettner E."/>
        </authorList>
    </citation>
    <scope>NUCLEOTIDE SEQUENCE</scope>
    <source>
        <strain evidence="1">CG-C14</strain>
    </source>
</reference>
<comment type="caution">
    <text evidence="1">The sequence shown here is derived from an EMBL/GenBank/DDBJ whole genome shotgun (WGS) entry which is preliminary data.</text>
</comment>
<evidence type="ECO:0000313" key="2">
    <source>
        <dbReference type="Proteomes" id="UP001144978"/>
    </source>
</evidence>
<dbReference type="EMBL" id="JANSHE010005784">
    <property type="protein sequence ID" value="KAJ2969343.1"/>
    <property type="molecule type" value="Genomic_DNA"/>
</dbReference>
<protein>
    <submittedName>
        <fullName evidence="1">Uncharacterized protein</fullName>
    </submittedName>
</protein>
<proteinExistence type="predicted"/>
<evidence type="ECO:0000313" key="1">
    <source>
        <dbReference type="EMBL" id="KAJ2969343.1"/>
    </source>
</evidence>
<organism evidence="1 2">
    <name type="scientific">Trametes sanguinea</name>
    <dbReference type="NCBI Taxonomy" id="158606"/>
    <lineage>
        <taxon>Eukaryota</taxon>
        <taxon>Fungi</taxon>
        <taxon>Dikarya</taxon>
        <taxon>Basidiomycota</taxon>
        <taxon>Agaricomycotina</taxon>
        <taxon>Agaricomycetes</taxon>
        <taxon>Polyporales</taxon>
        <taxon>Polyporaceae</taxon>
        <taxon>Trametes</taxon>
    </lineage>
</organism>
<sequence length="212" mass="23333">MADLSDPKIDEDGHELASARLRGAPVIRFSPSARYSPHLRPHPRTLACYCYDGDLVTHAQSDRSDKLKLTSTGSGGLTEAARASGRQQGVVRLRARPVRERQGVQAREVHPHRLDRPELQGHAQGQGEKRPSISSHDGGHAWCSDGLLTDLRACGRREERVARVLDRGRRAGEGRLEGGAHYRQATEGEPIHSLVVNAAHFAENYSANKYVN</sequence>
<name>A0ACC1MRK3_9APHY</name>
<accession>A0ACC1MRK3</accession>
<dbReference type="Proteomes" id="UP001144978">
    <property type="component" value="Unassembled WGS sequence"/>
</dbReference>